<dbReference type="Gene3D" id="3.90.950.10">
    <property type="match status" value="1"/>
</dbReference>
<keyword evidence="8" id="KW-0546">Nucleotide metabolism</keyword>
<evidence type="ECO:0000256" key="1">
    <source>
        <dbReference type="ARBA" id="ARBA00004496"/>
    </source>
</evidence>
<dbReference type="AlphaFoldDB" id="A0A0H2TTF2"/>
<dbReference type="InterPro" id="IPR027502">
    <property type="entry name" value="ITPase"/>
</dbReference>
<evidence type="ECO:0000256" key="15">
    <source>
        <dbReference type="ARBA" id="ARBA00093271"/>
    </source>
</evidence>
<evidence type="ECO:0000256" key="4">
    <source>
        <dbReference type="ARBA" id="ARBA00022723"/>
    </source>
</evidence>
<dbReference type="GO" id="GO:0009117">
    <property type="term" value="P:nucleotide metabolic process"/>
    <property type="evidence" value="ECO:0007669"/>
    <property type="project" value="UniProtKB-KW"/>
</dbReference>
<sequence length="224" mass="24600">ILSLPETDRRYTINHRHIQTRSKTASKTKKMATAAPRPTVNFITGNKNKLAEVQAILSSTIDVQSQKLDLIEVQGTLEEVTLDKCRRAAEQIQGPVLVEDTCLCFNALKGLPGPYIKWFMESIGHEGLNNMLAAYEDKSARAVCTFGYSAGPGSEPILFQGVTDGKIVPARGPASFGWDAVFEYEGKTYAEMEKAAKNKISHRFKALEKLQAWFAAQNAASSSS</sequence>
<keyword evidence="5" id="KW-0547">Nucleotide-binding</keyword>
<dbReference type="EC" id="3.6.1.66" evidence="12"/>
<comment type="catalytic activity">
    <reaction evidence="13">
        <text>ITP + H2O = IMP + diphosphate + H(+)</text>
        <dbReference type="Rhea" id="RHEA:29399"/>
        <dbReference type="ChEBI" id="CHEBI:15377"/>
        <dbReference type="ChEBI" id="CHEBI:15378"/>
        <dbReference type="ChEBI" id="CHEBI:33019"/>
        <dbReference type="ChEBI" id="CHEBI:58053"/>
        <dbReference type="ChEBI" id="CHEBI:61402"/>
        <dbReference type="EC" id="3.6.1.66"/>
    </reaction>
    <physiologicalReaction direction="left-to-right" evidence="13">
        <dbReference type="Rhea" id="RHEA:29400"/>
    </physiologicalReaction>
</comment>
<dbReference type="GO" id="GO:0046872">
    <property type="term" value="F:metal ion binding"/>
    <property type="evidence" value="ECO:0007669"/>
    <property type="project" value="UniProtKB-KW"/>
</dbReference>
<dbReference type="OrthoDB" id="6288734at2759"/>
<comment type="subcellular location">
    <subcellularLocation>
        <location evidence="1">Cytoplasm</location>
    </subcellularLocation>
</comment>
<dbReference type="GO" id="GO:0000166">
    <property type="term" value="F:nucleotide binding"/>
    <property type="evidence" value="ECO:0007669"/>
    <property type="project" value="UniProtKB-KW"/>
</dbReference>
<dbReference type="GO" id="GO:0009143">
    <property type="term" value="P:nucleoside triphosphate catabolic process"/>
    <property type="evidence" value="ECO:0007669"/>
    <property type="project" value="InterPro"/>
</dbReference>
<dbReference type="GO" id="GO:0005737">
    <property type="term" value="C:cytoplasm"/>
    <property type="evidence" value="ECO:0007669"/>
    <property type="project" value="UniProtKB-SubCell"/>
</dbReference>
<evidence type="ECO:0000256" key="13">
    <source>
        <dbReference type="ARBA" id="ARBA00093218"/>
    </source>
</evidence>
<evidence type="ECO:0000256" key="12">
    <source>
        <dbReference type="ARBA" id="ARBA00066468"/>
    </source>
</evidence>
<evidence type="ECO:0000256" key="8">
    <source>
        <dbReference type="ARBA" id="ARBA00023080"/>
    </source>
</evidence>
<dbReference type="VEuPathDB" id="FungiDB:MAPG_03935"/>
<name>A0A0H2TTF2_MAGP6</name>
<comment type="catalytic activity">
    <reaction evidence="15">
        <text>N(6)-hydroxy-dATP + H2O = N(6)-hydroxy-dAMP + diphosphate + H(+)</text>
        <dbReference type="Rhea" id="RHEA:83971"/>
        <dbReference type="ChEBI" id="CHEBI:15377"/>
        <dbReference type="ChEBI" id="CHEBI:15378"/>
        <dbReference type="ChEBI" id="CHEBI:33019"/>
        <dbReference type="ChEBI" id="CHEBI:233529"/>
        <dbReference type="ChEBI" id="CHEBI:233530"/>
    </reaction>
    <physiologicalReaction direction="left-to-right" evidence="15">
        <dbReference type="Rhea" id="RHEA:83972"/>
    </physiologicalReaction>
</comment>
<comment type="catalytic activity">
    <reaction evidence="14">
        <text>dITP + H2O = dIMP + diphosphate + H(+)</text>
        <dbReference type="Rhea" id="RHEA:28342"/>
        <dbReference type="ChEBI" id="CHEBI:15377"/>
        <dbReference type="ChEBI" id="CHEBI:15378"/>
        <dbReference type="ChEBI" id="CHEBI:33019"/>
        <dbReference type="ChEBI" id="CHEBI:61194"/>
        <dbReference type="ChEBI" id="CHEBI:61382"/>
        <dbReference type="EC" id="3.6.1.66"/>
    </reaction>
    <physiologicalReaction direction="left-to-right" evidence="14">
        <dbReference type="Rhea" id="RHEA:28343"/>
    </physiologicalReaction>
</comment>
<keyword evidence="6 16" id="KW-0378">Hydrolase</keyword>
<evidence type="ECO:0000256" key="10">
    <source>
        <dbReference type="ARBA" id="ARBA00023242"/>
    </source>
</evidence>
<gene>
    <name evidence="17" type="ORF">MAPG_03935</name>
</gene>
<dbReference type="EMBL" id="GL876968">
    <property type="protein sequence ID" value="KLU84901.1"/>
    <property type="molecule type" value="Genomic_DNA"/>
</dbReference>
<evidence type="ECO:0000256" key="6">
    <source>
        <dbReference type="ARBA" id="ARBA00022801"/>
    </source>
</evidence>
<dbReference type="PANTHER" id="PTHR11067">
    <property type="entry name" value="INOSINE TRIPHOSPHATE PYROPHOSPHATASE/HAM1 PROTEIN"/>
    <property type="match status" value="1"/>
</dbReference>
<dbReference type="CDD" id="cd00515">
    <property type="entry name" value="HAM1"/>
    <property type="match status" value="1"/>
</dbReference>
<keyword evidence="3" id="KW-0963">Cytoplasm</keyword>
<reference evidence="17" key="1">
    <citation type="submission" date="2010-05" db="EMBL/GenBank/DDBJ databases">
        <title>The Genome Sequence of Magnaporthe poae strain ATCC 64411.</title>
        <authorList>
            <consortium name="The Broad Institute Genome Sequencing Platform"/>
            <consortium name="Broad Institute Genome Sequencing Center for Infectious Disease"/>
            <person name="Ma L.-J."/>
            <person name="Dead R."/>
            <person name="Young S."/>
            <person name="Zeng Q."/>
            <person name="Koehrsen M."/>
            <person name="Alvarado L."/>
            <person name="Berlin A."/>
            <person name="Chapman S.B."/>
            <person name="Chen Z."/>
            <person name="Freedman E."/>
            <person name="Gellesch M."/>
            <person name="Goldberg J."/>
            <person name="Griggs A."/>
            <person name="Gujja S."/>
            <person name="Heilman E.R."/>
            <person name="Heiman D."/>
            <person name="Hepburn T."/>
            <person name="Howarth C."/>
            <person name="Jen D."/>
            <person name="Larson L."/>
            <person name="Mehta T."/>
            <person name="Neiman D."/>
            <person name="Pearson M."/>
            <person name="Roberts A."/>
            <person name="Saif S."/>
            <person name="Shea T."/>
            <person name="Shenoy N."/>
            <person name="Sisk P."/>
            <person name="Stolte C."/>
            <person name="Sykes S."/>
            <person name="Walk T."/>
            <person name="White J."/>
            <person name="Yandava C."/>
            <person name="Haas B."/>
            <person name="Nusbaum C."/>
            <person name="Birren B."/>
        </authorList>
    </citation>
    <scope>NUCLEOTIDE SEQUENCE</scope>
    <source>
        <strain evidence="17">ATCC 64411</strain>
    </source>
</reference>
<evidence type="ECO:0000256" key="9">
    <source>
        <dbReference type="ARBA" id="ARBA00023211"/>
    </source>
</evidence>
<dbReference type="NCBIfam" id="TIGR00042">
    <property type="entry name" value="RdgB/HAM1 family non-canonical purine NTP pyrophosphatase"/>
    <property type="match status" value="1"/>
</dbReference>
<evidence type="ECO:0000256" key="14">
    <source>
        <dbReference type="ARBA" id="ARBA00093255"/>
    </source>
</evidence>
<protein>
    <recommendedName>
        <fullName evidence="12">XTP/dITP diphosphatase</fullName>
        <ecNumber evidence="12">3.6.1.66</ecNumber>
    </recommendedName>
</protein>
<keyword evidence="4" id="KW-0479">Metal-binding</keyword>
<evidence type="ECO:0000256" key="16">
    <source>
        <dbReference type="RuleBase" id="RU003781"/>
    </source>
</evidence>
<reference evidence="17" key="2">
    <citation type="submission" date="2011-03" db="EMBL/GenBank/DDBJ databases">
        <title>Annotation of Magnaporthe poae ATCC 64411.</title>
        <authorList>
            <person name="Ma L.-J."/>
            <person name="Dead R."/>
            <person name="Young S.K."/>
            <person name="Zeng Q."/>
            <person name="Gargeya S."/>
            <person name="Fitzgerald M."/>
            <person name="Haas B."/>
            <person name="Abouelleil A."/>
            <person name="Alvarado L."/>
            <person name="Arachchi H.M."/>
            <person name="Berlin A."/>
            <person name="Brown A."/>
            <person name="Chapman S.B."/>
            <person name="Chen Z."/>
            <person name="Dunbar C."/>
            <person name="Freedman E."/>
            <person name="Gearin G."/>
            <person name="Gellesch M."/>
            <person name="Goldberg J."/>
            <person name="Griggs A."/>
            <person name="Gujja S."/>
            <person name="Heiman D."/>
            <person name="Howarth C."/>
            <person name="Larson L."/>
            <person name="Lui A."/>
            <person name="MacDonald P.J.P."/>
            <person name="Mehta T."/>
            <person name="Montmayeur A."/>
            <person name="Murphy C."/>
            <person name="Neiman D."/>
            <person name="Pearson M."/>
            <person name="Priest M."/>
            <person name="Roberts A."/>
            <person name="Saif S."/>
            <person name="Shea T."/>
            <person name="Shenoy N."/>
            <person name="Sisk P."/>
            <person name="Stolte C."/>
            <person name="Sykes S."/>
            <person name="Yandava C."/>
            <person name="Wortman J."/>
            <person name="Nusbaum C."/>
            <person name="Birren B."/>
        </authorList>
    </citation>
    <scope>NUCLEOTIDE SEQUENCE</scope>
    <source>
        <strain evidence="17">ATCC 64411</strain>
    </source>
</reference>
<evidence type="ECO:0000256" key="3">
    <source>
        <dbReference type="ARBA" id="ARBA00022490"/>
    </source>
</evidence>
<comment type="similarity">
    <text evidence="2 16">Belongs to the HAM1 NTPase family.</text>
</comment>
<keyword evidence="9" id="KW-0464">Manganese</keyword>
<proteinExistence type="inferred from homology"/>
<dbReference type="InterPro" id="IPR029001">
    <property type="entry name" value="ITPase-like_fam"/>
</dbReference>
<evidence type="ECO:0000256" key="7">
    <source>
        <dbReference type="ARBA" id="ARBA00022842"/>
    </source>
</evidence>
<evidence type="ECO:0000313" key="17">
    <source>
        <dbReference type="EMBL" id="KLU84901.1"/>
    </source>
</evidence>
<dbReference type="FunFam" id="3.90.950.10:FF:000003">
    <property type="entry name" value="Inosine triphosphate pyrophosphatase"/>
    <property type="match status" value="1"/>
</dbReference>
<dbReference type="PANTHER" id="PTHR11067:SF9">
    <property type="entry name" value="INOSINE TRIPHOSPHATE PYROPHOSPHATASE"/>
    <property type="match status" value="1"/>
</dbReference>
<keyword evidence="7" id="KW-0460">Magnesium</keyword>
<organism evidence="17">
    <name type="scientific">Magnaporthiopsis poae (strain ATCC 64411 / 73-15)</name>
    <name type="common">Kentucky bluegrass fungus</name>
    <name type="synonym">Magnaporthe poae</name>
    <dbReference type="NCBI Taxonomy" id="644358"/>
    <lineage>
        <taxon>Eukaryota</taxon>
        <taxon>Fungi</taxon>
        <taxon>Dikarya</taxon>
        <taxon>Ascomycota</taxon>
        <taxon>Pezizomycotina</taxon>
        <taxon>Sordariomycetes</taxon>
        <taxon>Sordariomycetidae</taxon>
        <taxon>Magnaporthales</taxon>
        <taxon>Magnaporthaceae</taxon>
        <taxon>Magnaporthiopsis</taxon>
    </lineage>
</organism>
<dbReference type="SUPFAM" id="SSF52972">
    <property type="entry name" value="ITPase-like"/>
    <property type="match status" value="1"/>
</dbReference>
<dbReference type="InterPro" id="IPR002637">
    <property type="entry name" value="RdgB/HAM1"/>
</dbReference>
<feature type="non-terminal residue" evidence="17">
    <location>
        <position position="1"/>
    </location>
</feature>
<dbReference type="Pfam" id="PF01725">
    <property type="entry name" value="Ham1p_like"/>
    <property type="match status" value="1"/>
</dbReference>
<evidence type="ECO:0000256" key="5">
    <source>
        <dbReference type="ARBA" id="ARBA00022741"/>
    </source>
</evidence>
<accession>A0A0H2TTF2</accession>
<keyword evidence="10" id="KW-0539">Nucleus</keyword>
<dbReference type="GO" id="GO:0035870">
    <property type="term" value="F:dITP diphosphatase activity"/>
    <property type="evidence" value="ECO:0007669"/>
    <property type="project" value="RHEA"/>
</dbReference>
<comment type="function">
    <text evidence="11">Pyrophosphatase that hydrolyzes the non-canonical purine nucleotides inosine triphosphate (ITP), deoxyinosine triphosphate (dITP) as well as 2'-deoxy-N-6-hydroxylaminopurine triphosphate (dHAPTP) and xanthosine 5'-triphosphate (XTP) to their respective monophosphate derivatives. The enzyme does not distinguish between the deoxy- and ribose forms. Probably excludes non-canonical purines from RNA and DNA precursor pools, thus preventing their incorporation into RNA and DNA and avoiding chromosomal lesions.</text>
</comment>
<dbReference type="GO" id="GO:0036220">
    <property type="term" value="F:ITP diphosphatase activity"/>
    <property type="evidence" value="ECO:0007669"/>
    <property type="project" value="UniProtKB-EC"/>
</dbReference>
<evidence type="ECO:0000256" key="2">
    <source>
        <dbReference type="ARBA" id="ARBA00008023"/>
    </source>
</evidence>
<evidence type="ECO:0000256" key="11">
    <source>
        <dbReference type="ARBA" id="ARBA00054940"/>
    </source>
</evidence>
<dbReference type="HAMAP" id="MF_03148">
    <property type="entry name" value="HAM1_NTPase"/>
    <property type="match status" value="1"/>
</dbReference>